<accession>A0A1D9FZN4</accession>
<evidence type="ECO:0000256" key="2">
    <source>
        <dbReference type="ARBA" id="ARBA00022991"/>
    </source>
</evidence>
<evidence type="ECO:0000256" key="3">
    <source>
        <dbReference type="ARBA" id="ARBA00023307"/>
    </source>
</evidence>
<dbReference type="Pfam" id="PF00502">
    <property type="entry name" value="Phycobilisome"/>
    <property type="match status" value="1"/>
</dbReference>
<dbReference type="Proteomes" id="UP000176944">
    <property type="component" value="Chromosome"/>
</dbReference>
<feature type="compositionally biased region" description="Basic and acidic residues" evidence="4">
    <location>
        <begin position="16"/>
        <end position="33"/>
    </location>
</feature>
<organism evidence="5 6">
    <name type="scientific">Moorena producens (strain JHB)</name>
    <dbReference type="NCBI Taxonomy" id="1454205"/>
    <lineage>
        <taxon>Bacteria</taxon>
        <taxon>Bacillati</taxon>
        <taxon>Cyanobacteriota</taxon>
        <taxon>Cyanophyceae</taxon>
        <taxon>Coleofasciculales</taxon>
        <taxon>Coleofasciculaceae</taxon>
        <taxon>Moorena</taxon>
    </lineage>
</organism>
<evidence type="ECO:0000313" key="5">
    <source>
        <dbReference type="EMBL" id="AOY80842.1"/>
    </source>
</evidence>
<evidence type="ECO:0000313" key="6">
    <source>
        <dbReference type="Proteomes" id="UP000176944"/>
    </source>
</evidence>
<dbReference type="GO" id="GO:0015979">
    <property type="term" value="P:photosynthesis"/>
    <property type="evidence" value="ECO:0007669"/>
    <property type="project" value="InterPro"/>
</dbReference>
<dbReference type="Gene3D" id="1.10.490.20">
    <property type="entry name" value="Phycocyanins"/>
    <property type="match status" value="1"/>
</dbReference>
<dbReference type="SUPFAM" id="SSF46458">
    <property type="entry name" value="Globin-like"/>
    <property type="match status" value="1"/>
</dbReference>
<keyword evidence="3" id="KW-0089">Bile pigment</keyword>
<feature type="region of interest" description="Disordered" evidence="4">
    <location>
        <begin position="1"/>
        <end position="33"/>
    </location>
</feature>
<evidence type="ECO:0000256" key="1">
    <source>
        <dbReference type="ARBA" id="ARBA00008182"/>
    </source>
</evidence>
<dbReference type="GO" id="GO:0030089">
    <property type="term" value="C:phycobilisome"/>
    <property type="evidence" value="ECO:0007669"/>
    <property type="project" value="InterPro"/>
</dbReference>
<comment type="similarity">
    <text evidence="1">Belongs to the phycobiliprotein family.</text>
</comment>
<sequence length="251" mass="28385">MNKKRKPRGVSASPEGLKRLENAKAKRDDEGKRLTYERLAEKADPMSDRTVKRFFSGKPVARDSAIAIITALGLRPEDVLSPEESLVSESIEQIQAKDTGDSERAGKLIKGLETALSEFKKSEEASLQAMEWLKANRKALSQEAAEAALRKHYDQNPNNVDTDYSGDIEVFSQEIREYLQLIYDCLDLGSLELIDIAIQEYLIPVNRDLQLYVDALDFIKTQKVSIRFSPEEAKELTLCLDDLINIIPRRL</sequence>
<gene>
    <name evidence="5" type="ORF">BJP36_13905</name>
</gene>
<dbReference type="EMBL" id="CP017708">
    <property type="protein sequence ID" value="AOY80842.1"/>
    <property type="molecule type" value="Genomic_DNA"/>
</dbReference>
<dbReference type="InterPro" id="IPR038719">
    <property type="entry name" value="Phycobilisome_asu/bsu_sf"/>
</dbReference>
<proteinExistence type="inferred from homology"/>
<evidence type="ECO:0000256" key="4">
    <source>
        <dbReference type="SAM" id="MobiDB-lite"/>
    </source>
</evidence>
<dbReference type="InterPro" id="IPR009050">
    <property type="entry name" value="Globin-like_sf"/>
</dbReference>
<reference evidence="6" key="1">
    <citation type="submission" date="2016-10" db="EMBL/GenBank/DDBJ databases">
        <title>Comparative genomics uncovers the prolific and rare metabolic potential of the cyanobacterial genus Moorea.</title>
        <authorList>
            <person name="Leao T."/>
            <person name="Castelao G."/>
            <person name="Korobeynikov A."/>
            <person name="Monroe E.A."/>
            <person name="Podell S."/>
            <person name="Glukhov E."/>
            <person name="Allen E."/>
            <person name="Gerwick W.H."/>
            <person name="Gerwick L."/>
        </authorList>
    </citation>
    <scope>NUCLEOTIDE SEQUENCE [LARGE SCALE GENOMIC DNA]</scope>
    <source>
        <strain evidence="6">JHB</strain>
    </source>
</reference>
<protein>
    <submittedName>
        <fullName evidence="5">Uncharacterized protein</fullName>
    </submittedName>
</protein>
<dbReference type="AlphaFoldDB" id="A0A1D9FZN4"/>
<keyword evidence="2" id="KW-0157">Chromophore</keyword>
<name>A0A1D9FZN4_MOOP1</name>
<dbReference type="InterPro" id="IPR012128">
    <property type="entry name" value="Phycobilisome_asu/bsu"/>
</dbReference>